<dbReference type="GO" id="GO:0033512">
    <property type="term" value="P:L-lysine catabolic process to acetyl-CoA via saccharopine"/>
    <property type="evidence" value="ECO:0007669"/>
    <property type="project" value="UniProtKB-UniRule"/>
</dbReference>
<dbReference type="CDD" id="cd06849">
    <property type="entry name" value="lipoyl_domain"/>
    <property type="match status" value="1"/>
</dbReference>
<dbReference type="InterPro" id="IPR036625">
    <property type="entry name" value="E3-bd_dom_sf"/>
</dbReference>
<dbReference type="InterPro" id="IPR000089">
    <property type="entry name" value="Biotin_lipoyl"/>
</dbReference>
<dbReference type="Gene3D" id="2.40.50.100">
    <property type="match status" value="1"/>
</dbReference>
<dbReference type="Pfam" id="PF02817">
    <property type="entry name" value="E3_binding"/>
    <property type="match status" value="1"/>
</dbReference>
<evidence type="ECO:0000256" key="7">
    <source>
        <dbReference type="ARBA" id="ARBA00022679"/>
    </source>
</evidence>
<accession>A0A841GY70</accession>
<dbReference type="RefSeq" id="WP_170034556.1">
    <property type="nucleotide sequence ID" value="NZ_JABDTL010000001.1"/>
</dbReference>
<organism evidence="15 16">
    <name type="scientific">Longimicrobium terrae</name>
    <dbReference type="NCBI Taxonomy" id="1639882"/>
    <lineage>
        <taxon>Bacteria</taxon>
        <taxon>Pseudomonadati</taxon>
        <taxon>Gemmatimonadota</taxon>
        <taxon>Longimicrobiia</taxon>
        <taxon>Longimicrobiales</taxon>
        <taxon>Longimicrobiaceae</taxon>
        <taxon>Longimicrobium</taxon>
    </lineage>
</organism>
<evidence type="ECO:0000256" key="9">
    <source>
        <dbReference type="ARBA" id="ARBA00023315"/>
    </source>
</evidence>
<dbReference type="GO" id="GO:0045252">
    <property type="term" value="C:oxoglutarate dehydrogenase complex"/>
    <property type="evidence" value="ECO:0007669"/>
    <property type="project" value="UniProtKB-UniRule"/>
</dbReference>
<comment type="pathway">
    <text evidence="2 11">Amino-acid degradation; L-lysine degradation via saccharopine pathway; glutaryl-CoA from L-lysine: step 6/6.</text>
</comment>
<name>A0A841GY70_9BACT</name>
<dbReference type="PANTHER" id="PTHR43416:SF5">
    <property type="entry name" value="DIHYDROLIPOYLLYSINE-RESIDUE SUCCINYLTRANSFERASE COMPONENT OF 2-OXOGLUTARATE DEHYDROGENASE COMPLEX, MITOCHONDRIAL"/>
    <property type="match status" value="1"/>
</dbReference>
<evidence type="ECO:0000256" key="2">
    <source>
        <dbReference type="ARBA" id="ARBA00005145"/>
    </source>
</evidence>
<dbReference type="Pfam" id="PF00198">
    <property type="entry name" value="2-oxoacid_dh"/>
    <property type="match status" value="1"/>
</dbReference>
<dbReference type="InterPro" id="IPR011053">
    <property type="entry name" value="Single_hybrid_motif"/>
</dbReference>
<dbReference type="Gene3D" id="4.10.320.10">
    <property type="entry name" value="E3-binding domain"/>
    <property type="match status" value="1"/>
</dbReference>
<dbReference type="Proteomes" id="UP000582837">
    <property type="component" value="Unassembled WGS sequence"/>
</dbReference>
<dbReference type="PROSITE" id="PS00189">
    <property type="entry name" value="LIPOYL"/>
    <property type="match status" value="1"/>
</dbReference>
<evidence type="ECO:0000259" key="13">
    <source>
        <dbReference type="PROSITE" id="PS50968"/>
    </source>
</evidence>
<dbReference type="PROSITE" id="PS50968">
    <property type="entry name" value="BIOTINYL_LIPOYL"/>
    <property type="match status" value="1"/>
</dbReference>
<sequence>MAVEIRVPPLGESVVEATVGRWTKKQGDQVAKDEVLVELETDKITVEVAAQAAGVLGAIAKQEGETVGVNELLGSLEAAGGASPADQAGLTASAKYEEKPQSDQPVASAPAGEAQTSPAGRALAAEKGIDIASVPGTGPNGRVTHQDVQGAVAGGASAPAQAPAAPAQAAAPVAAPAAAPAPTAPKAAPAAAQAGREERQKMTRRRQTIARRLVESQQTTASLTTFNEVDLKAVMDLRKARQDDFVKKNGVKLGFMSFFTKAVIGALRQFPRLNAEIQGDEIVLKHYYDIGIAVGAEEGLVVPVIRDADRMSFAAIEKTIGELGKRAKDGKLTLEDMQGGTFTITNGGTFGSMLSTPILNPPQVGILGMHNIVERPMVVNGQIEIRPIMYVALTYDHRIVDGSEAVRFLVTVKRMLEDPMSMLLEG</sequence>
<comment type="similarity">
    <text evidence="3 11">Belongs to the 2-oxoacid dehydrogenase family.</text>
</comment>
<proteinExistence type="inferred from homology"/>
<feature type="region of interest" description="Disordered" evidence="12">
    <location>
        <begin position="176"/>
        <end position="206"/>
    </location>
</feature>
<dbReference type="InterPro" id="IPR023213">
    <property type="entry name" value="CAT-like_dom_sf"/>
</dbReference>
<dbReference type="SUPFAM" id="SSF47005">
    <property type="entry name" value="Peripheral subunit-binding domain of 2-oxo acid dehydrogenase complex"/>
    <property type="match status" value="1"/>
</dbReference>
<dbReference type="InterPro" id="IPR004167">
    <property type="entry name" value="PSBD"/>
</dbReference>
<reference evidence="15 16" key="1">
    <citation type="submission" date="2020-08" db="EMBL/GenBank/DDBJ databases">
        <title>Genomic Encyclopedia of Type Strains, Phase IV (KMG-IV): sequencing the most valuable type-strain genomes for metagenomic binning, comparative biology and taxonomic classification.</title>
        <authorList>
            <person name="Goeker M."/>
        </authorList>
    </citation>
    <scope>NUCLEOTIDE SEQUENCE [LARGE SCALE GENOMIC DNA]</scope>
    <source>
        <strain evidence="15 16">DSM 29007</strain>
    </source>
</reference>
<feature type="compositionally biased region" description="Low complexity" evidence="12">
    <location>
        <begin position="176"/>
        <end position="194"/>
    </location>
</feature>
<dbReference type="InterPro" id="IPR050537">
    <property type="entry name" value="2-oxoacid_dehydrogenase"/>
</dbReference>
<evidence type="ECO:0000259" key="14">
    <source>
        <dbReference type="PROSITE" id="PS51826"/>
    </source>
</evidence>
<dbReference type="GO" id="GO:0004149">
    <property type="term" value="F:dihydrolipoyllysine-residue succinyltransferase activity"/>
    <property type="evidence" value="ECO:0007669"/>
    <property type="project" value="UniProtKB-UniRule"/>
</dbReference>
<evidence type="ECO:0000256" key="11">
    <source>
        <dbReference type="RuleBase" id="RU361138"/>
    </source>
</evidence>
<dbReference type="InterPro" id="IPR006255">
    <property type="entry name" value="SucB"/>
</dbReference>
<protein>
    <recommendedName>
        <fullName evidence="5 11">Dihydrolipoyllysine-residue succinyltransferase component of 2-oxoglutarate dehydrogenase complex</fullName>
        <ecNumber evidence="4 11">2.3.1.61</ecNumber>
    </recommendedName>
    <alternativeName>
        <fullName evidence="11">2-oxoglutarate dehydrogenase complex component E2</fullName>
    </alternativeName>
</protein>
<dbReference type="Gene3D" id="3.30.559.10">
    <property type="entry name" value="Chloramphenicol acetyltransferase-like domain"/>
    <property type="match status" value="1"/>
</dbReference>
<keyword evidence="6 11" id="KW-0816">Tricarboxylic acid cycle</keyword>
<evidence type="ECO:0000256" key="5">
    <source>
        <dbReference type="ARBA" id="ARBA00019511"/>
    </source>
</evidence>
<gene>
    <name evidence="15" type="ORF">HNQ61_002307</name>
</gene>
<dbReference type="InterPro" id="IPR003016">
    <property type="entry name" value="2-oxoA_DH_lipoyl-BS"/>
</dbReference>
<evidence type="ECO:0000256" key="6">
    <source>
        <dbReference type="ARBA" id="ARBA00022532"/>
    </source>
</evidence>
<evidence type="ECO:0000256" key="4">
    <source>
        <dbReference type="ARBA" id="ARBA00012945"/>
    </source>
</evidence>
<dbReference type="NCBIfam" id="TIGR01347">
    <property type="entry name" value="sucB"/>
    <property type="match status" value="1"/>
</dbReference>
<dbReference type="EMBL" id="JACHIA010000005">
    <property type="protein sequence ID" value="MBB6070686.1"/>
    <property type="molecule type" value="Genomic_DNA"/>
</dbReference>
<dbReference type="PROSITE" id="PS51826">
    <property type="entry name" value="PSBD"/>
    <property type="match status" value="1"/>
</dbReference>
<comment type="cofactor">
    <cofactor evidence="11">
        <name>(R)-lipoate</name>
        <dbReference type="ChEBI" id="CHEBI:83088"/>
    </cofactor>
    <text evidence="11">Binds 1 lipoyl cofactor covalently.</text>
</comment>
<dbReference type="InterPro" id="IPR001078">
    <property type="entry name" value="2-oxoacid_DH_actylTfrase"/>
</dbReference>
<dbReference type="EC" id="2.3.1.61" evidence="4 11"/>
<dbReference type="UniPathway" id="UPA00868">
    <property type="reaction ID" value="UER00840"/>
</dbReference>
<dbReference type="SUPFAM" id="SSF52777">
    <property type="entry name" value="CoA-dependent acyltransferases"/>
    <property type="match status" value="1"/>
</dbReference>
<dbReference type="AlphaFoldDB" id="A0A841GY70"/>
<evidence type="ECO:0000256" key="3">
    <source>
        <dbReference type="ARBA" id="ARBA00007317"/>
    </source>
</evidence>
<evidence type="ECO:0000256" key="8">
    <source>
        <dbReference type="ARBA" id="ARBA00022823"/>
    </source>
</evidence>
<feature type="domain" description="Lipoyl-binding" evidence="13">
    <location>
        <begin position="2"/>
        <end position="77"/>
    </location>
</feature>
<evidence type="ECO:0000256" key="1">
    <source>
        <dbReference type="ARBA" id="ARBA00004052"/>
    </source>
</evidence>
<keyword evidence="7 11" id="KW-0808">Transferase</keyword>
<dbReference type="PANTHER" id="PTHR43416">
    <property type="entry name" value="DIHYDROLIPOYLLYSINE-RESIDUE SUCCINYLTRANSFERASE COMPONENT OF 2-OXOGLUTARATE DEHYDROGENASE COMPLEX, MITOCHONDRIAL-RELATED"/>
    <property type="match status" value="1"/>
</dbReference>
<feature type="domain" description="Peripheral subunit-binding (PSBD)" evidence="14">
    <location>
        <begin position="115"/>
        <end position="152"/>
    </location>
</feature>
<keyword evidence="8 11" id="KW-0450">Lipoyl</keyword>
<comment type="function">
    <text evidence="1 11">E2 component of the 2-oxoglutarate dehydrogenase (OGDH) complex which catalyzes the second step in the conversion of 2-oxoglutarate to succinyl-CoA and CO(2).</text>
</comment>
<keyword evidence="9 11" id="KW-0012">Acyltransferase</keyword>
<dbReference type="GO" id="GO:0006099">
    <property type="term" value="P:tricarboxylic acid cycle"/>
    <property type="evidence" value="ECO:0007669"/>
    <property type="project" value="UniProtKB-UniRule"/>
</dbReference>
<evidence type="ECO:0000313" key="15">
    <source>
        <dbReference type="EMBL" id="MBB6070686.1"/>
    </source>
</evidence>
<comment type="catalytic activity">
    <reaction evidence="10 11">
        <text>N(6)-[(R)-dihydrolipoyl]-L-lysyl-[protein] + succinyl-CoA = N(6)-[(R)-S(8)-succinyldihydrolipoyl]-L-lysyl-[protein] + CoA</text>
        <dbReference type="Rhea" id="RHEA:15213"/>
        <dbReference type="Rhea" id="RHEA-COMP:10475"/>
        <dbReference type="Rhea" id="RHEA-COMP:20092"/>
        <dbReference type="ChEBI" id="CHEBI:57287"/>
        <dbReference type="ChEBI" id="CHEBI:57292"/>
        <dbReference type="ChEBI" id="CHEBI:83100"/>
        <dbReference type="ChEBI" id="CHEBI:83120"/>
        <dbReference type="EC" id="2.3.1.61"/>
    </reaction>
</comment>
<dbReference type="FunFam" id="3.30.559.10:FF:000007">
    <property type="entry name" value="Dihydrolipoamide acetyltransferase component of pyruvate dehydrogenase complex"/>
    <property type="match status" value="1"/>
</dbReference>
<keyword evidence="16" id="KW-1185">Reference proteome</keyword>
<dbReference type="Pfam" id="PF00364">
    <property type="entry name" value="Biotin_lipoyl"/>
    <property type="match status" value="1"/>
</dbReference>
<feature type="region of interest" description="Disordered" evidence="12">
    <location>
        <begin position="79"/>
        <end position="121"/>
    </location>
</feature>
<evidence type="ECO:0000256" key="12">
    <source>
        <dbReference type="SAM" id="MobiDB-lite"/>
    </source>
</evidence>
<evidence type="ECO:0000256" key="10">
    <source>
        <dbReference type="ARBA" id="ARBA00052761"/>
    </source>
</evidence>
<evidence type="ECO:0000313" key="16">
    <source>
        <dbReference type="Proteomes" id="UP000582837"/>
    </source>
</evidence>
<dbReference type="GO" id="GO:0005829">
    <property type="term" value="C:cytosol"/>
    <property type="evidence" value="ECO:0007669"/>
    <property type="project" value="TreeGrafter"/>
</dbReference>
<dbReference type="NCBIfam" id="NF004309">
    <property type="entry name" value="PRK05704.1"/>
    <property type="match status" value="1"/>
</dbReference>
<dbReference type="SUPFAM" id="SSF51230">
    <property type="entry name" value="Single hybrid motif"/>
    <property type="match status" value="1"/>
</dbReference>
<comment type="caution">
    <text evidence="15">The sequence shown here is derived from an EMBL/GenBank/DDBJ whole genome shotgun (WGS) entry which is preliminary data.</text>
</comment>